<dbReference type="InterPro" id="IPR023393">
    <property type="entry name" value="START-like_dom_sf"/>
</dbReference>
<name>A0ABQ2HG13_9MICO</name>
<gene>
    <name evidence="1" type="ORF">GCM10009721_01110</name>
</gene>
<accession>A0ABQ2HG13</accession>
<dbReference type="Gene3D" id="3.30.530.20">
    <property type="match status" value="2"/>
</dbReference>
<sequence>MSLLRGLFGDRGGRRDEPAPAVVVHDVGHRVFVERPPADVWPHLVSPRPGAELGVDCVRVVALPATGPAGLPEFAGVWRRSNGRLWAGLSTVVDVEHGKRVVSQAADGAVALVLTTTLEPLDGGCVVAQQLDGVAPVDPVAEFARAWMARALLGLKADVEGTSRGGTRDPAMDEPVDAAMASGFVGHGVATAGGPGVAPVHERASIDVATSPERLWELLGQPSSEQLLKPSLEQLLRTELADEPGREHVLAVHRSDDGRRAASVSLVVEATPPARSVERDLTSSHEADVVTTIEPCELGARLTETFTGWLPAGPGRVVDASGIAALMRTRLAVVKNLAEAGVEPQRDPATGFLPPGTVPDLPPPSGEPVCLPGEVPADVAAAVPALASKPASGPASLPSSVLLPPPHVAAPAAGYDVGSWLTWGEDGFSTAADASWW</sequence>
<keyword evidence="2" id="KW-1185">Reference proteome</keyword>
<dbReference type="Proteomes" id="UP000623461">
    <property type="component" value="Unassembled WGS sequence"/>
</dbReference>
<dbReference type="SUPFAM" id="SSF55961">
    <property type="entry name" value="Bet v1-like"/>
    <property type="match status" value="2"/>
</dbReference>
<dbReference type="RefSeq" id="WP_030146613.1">
    <property type="nucleotide sequence ID" value="NZ_BMNZ01000001.1"/>
</dbReference>
<dbReference type="EMBL" id="BMNZ01000001">
    <property type="protein sequence ID" value="GGM80460.1"/>
    <property type="molecule type" value="Genomic_DNA"/>
</dbReference>
<evidence type="ECO:0000313" key="2">
    <source>
        <dbReference type="Proteomes" id="UP000623461"/>
    </source>
</evidence>
<evidence type="ECO:0000313" key="1">
    <source>
        <dbReference type="EMBL" id="GGM80460.1"/>
    </source>
</evidence>
<organism evidence="1 2">
    <name type="scientific">Terrabacter tumescens</name>
    <dbReference type="NCBI Taxonomy" id="60443"/>
    <lineage>
        <taxon>Bacteria</taxon>
        <taxon>Bacillati</taxon>
        <taxon>Actinomycetota</taxon>
        <taxon>Actinomycetes</taxon>
        <taxon>Micrococcales</taxon>
        <taxon>Intrasporangiaceae</taxon>
        <taxon>Terrabacter</taxon>
    </lineage>
</organism>
<protein>
    <submittedName>
        <fullName evidence="1">Uncharacterized protein</fullName>
    </submittedName>
</protein>
<dbReference type="CDD" id="cd07812">
    <property type="entry name" value="SRPBCC"/>
    <property type="match status" value="1"/>
</dbReference>
<reference evidence="2" key="1">
    <citation type="journal article" date="2019" name="Int. J. Syst. Evol. Microbiol.">
        <title>The Global Catalogue of Microorganisms (GCM) 10K type strain sequencing project: providing services to taxonomists for standard genome sequencing and annotation.</title>
        <authorList>
            <consortium name="The Broad Institute Genomics Platform"/>
            <consortium name="The Broad Institute Genome Sequencing Center for Infectious Disease"/>
            <person name="Wu L."/>
            <person name="Ma J."/>
        </authorList>
    </citation>
    <scope>NUCLEOTIDE SEQUENCE [LARGE SCALE GENOMIC DNA]</scope>
    <source>
        <strain evidence="2">JCM 1365</strain>
    </source>
</reference>
<proteinExistence type="predicted"/>
<comment type="caution">
    <text evidence="1">The sequence shown here is derived from an EMBL/GenBank/DDBJ whole genome shotgun (WGS) entry which is preliminary data.</text>
</comment>